<gene>
    <name evidence="2" type="ORF">RhiirA4_481348</name>
</gene>
<dbReference type="VEuPathDB" id="FungiDB:RhiirA1_354773"/>
<dbReference type="VEuPathDB" id="FungiDB:RhiirFUN_010132"/>
<keyword evidence="3" id="KW-1185">Reference proteome</keyword>
<dbReference type="GO" id="GO:0003677">
    <property type="term" value="F:DNA binding"/>
    <property type="evidence" value="ECO:0007669"/>
    <property type="project" value="InterPro"/>
</dbReference>
<proteinExistence type="predicted"/>
<dbReference type="InterPro" id="IPR012337">
    <property type="entry name" value="RNaseH-like_sf"/>
</dbReference>
<protein>
    <recommendedName>
        <fullName evidence="1">hAT-like transposase RNase-H fold domain-containing protein</fullName>
    </recommendedName>
</protein>
<accession>A0A2I1HJB3</accession>
<comment type="caution">
    <text evidence="2">The sequence shown here is derived from an EMBL/GenBank/DDBJ whole genome shotgun (WGS) entry which is preliminary data.</text>
</comment>
<dbReference type="Pfam" id="PF14372">
    <property type="entry name" value="hAT-like_RNase-H"/>
    <property type="match status" value="1"/>
</dbReference>
<dbReference type="SUPFAM" id="SSF53098">
    <property type="entry name" value="Ribonuclease H-like"/>
    <property type="match status" value="1"/>
</dbReference>
<evidence type="ECO:0000259" key="1">
    <source>
        <dbReference type="Pfam" id="PF14372"/>
    </source>
</evidence>
<feature type="domain" description="hAT-like transposase RNase-H fold" evidence="1">
    <location>
        <begin position="28"/>
        <end position="103"/>
    </location>
</feature>
<evidence type="ECO:0000313" key="3">
    <source>
        <dbReference type="Proteomes" id="UP000234323"/>
    </source>
</evidence>
<evidence type="ECO:0000313" key="2">
    <source>
        <dbReference type="EMBL" id="PKY58981.1"/>
    </source>
</evidence>
<dbReference type="VEuPathDB" id="FungiDB:RhiirA1_456163"/>
<dbReference type="VEuPathDB" id="FungiDB:RhiirFUN_009123"/>
<sequence>MPNVTEYISQSKFITLSASIPVYNVLLEHIENLLDEQNTNYCPILEVRSAIRMGYEKLKKYYARIDDSYIYLIATILDPRIKLKYYTQQKWEQEYINVSLKIIKKTYNNNYKNTFQNTDMVRQKKYTNIIDFDKVTERYINGKSFFETLSTALCKVPLMQPTDINGTVMRLMPMKDYDSKDQFLNDHKHVLKEFGVKNAVQLIYLLFILNDILAKHETSMKNYIDQTFQKQVAQFKATEASNDTPVLTLVQPMETEIFENVEY</sequence>
<reference evidence="2 3" key="1">
    <citation type="submission" date="2015-10" db="EMBL/GenBank/DDBJ databases">
        <title>Genome analyses suggest a sexual origin of heterokaryosis in a supposedly ancient asexual fungus.</title>
        <authorList>
            <person name="Ropars J."/>
            <person name="Sedzielewska K."/>
            <person name="Noel J."/>
            <person name="Charron P."/>
            <person name="Farinelli L."/>
            <person name="Marton T."/>
            <person name="Kruger M."/>
            <person name="Pelin A."/>
            <person name="Brachmann A."/>
            <person name="Corradi N."/>
        </authorList>
    </citation>
    <scope>NUCLEOTIDE SEQUENCE [LARGE SCALE GENOMIC DNA]</scope>
    <source>
        <strain evidence="2 3">A4</strain>
    </source>
</reference>
<organism evidence="2 3">
    <name type="scientific">Rhizophagus irregularis</name>
    <dbReference type="NCBI Taxonomy" id="588596"/>
    <lineage>
        <taxon>Eukaryota</taxon>
        <taxon>Fungi</taxon>
        <taxon>Fungi incertae sedis</taxon>
        <taxon>Mucoromycota</taxon>
        <taxon>Glomeromycotina</taxon>
        <taxon>Glomeromycetes</taxon>
        <taxon>Glomerales</taxon>
        <taxon>Glomeraceae</taxon>
        <taxon>Rhizophagus</taxon>
    </lineage>
</organism>
<dbReference type="Proteomes" id="UP000234323">
    <property type="component" value="Unassembled WGS sequence"/>
</dbReference>
<dbReference type="EMBL" id="LLXI01003290">
    <property type="protein sequence ID" value="PKY58981.1"/>
    <property type="molecule type" value="Genomic_DNA"/>
</dbReference>
<dbReference type="InterPro" id="IPR025525">
    <property type="entry name" value="hAT-like_transposase_RNase-H"/>
</dbReference>
<name>A0A2I1HJB3_9GLOM</name>
<dbReference type="VEuPathDB" id="FungiDB:FUN_012629"/>
<dbReference type="AlphaFoldDB" id="A0A2I1HJB3"/>